<feature type="transmembrane region" description="Helical" evidence="5">
    <location>
        <begin position="38"/>
        <end position="57"/>
    </location>
</feature>
<evidence type="ECO:0000256" key="1">
    <source>
        <dbReference type="ARBA" id="ARBA00004141"/>
    </source>
</evidence>
<evidence type="ECO:0000256" key="3">
    <source>
        <dbReference type="ARBA" id="ARBA00022989"/>
    </source>
</evidence>
<protein>
    <recommendedName>
        <fullName evidence="8">DoxX family protein</fullName>
    </recommendedName>
</protein>
<evidence type="ECO:0008006" key="8">
    <source>
        <dbReference type="Google" id="ProtNLM"/>
    </source>
</evidence>
<accession>A0A0G1DL67</accession>
<organism evidence="6 7">
    <name type="scientific">Candidatus Magasanikbacteria bacterium GW2011_GWE2_42_7</name>
    <dbReference type="NCBI Taxonomy" id="1619052"/>
    <lineage>
        <taxon>Bacteria</taxon>
        <taxon>Candidatus Magasanikiibacteriota</taxon>
    </lineage>
</organism>
<keyword evidence="2 5" id="KW-0812">Transmembrane</keyword>
<gene>
    <name evidence="6" type="ORF">UV42_C0024G0003</name>
</gene>
<feature type="transmembrane region" description="Helical" evidence="5">
    <location>
        <begin position="69"/>
        <end position="92"/>
    </location>
</feature>
<keyword evidence="3 5" id="KW-1133">Transmembrane helix</keyword>
<comment type="subcellular location">
    <subcellularLocation>
        <location evidence="1">Membrane</location>
        <topology evidence="1">Multi-pass membrane protein</topology>
    </subcellularLocation>
</comment>
<reference evidence="6 7" key="1">
    <citation type="journal article" date="2015" name="Nature">
        <title>rRNA introns, odd ribosomes, and small enigmatic genomes across a large radiation of phyla.</title>
        <authorList>
            <person name="Brown C.T."/>
            <person name="Hug L.A."/>
            <person name="Thomas B.C."/>
            <person name="Sharon I."/>
            <person name="Castelle C.J."/>
            <person name="Singh A."/>
            <person name="Wilkins M.J."/>
            <person name="Williams K.H."/>
            <person name="Banfield J.F."/>
        </authorList>
    </citation>
    <scope>NUCLEOTIDE SEQUENCE [LARGE SCALE GENOMIC DNA]</scope>
</reference>
<evidence type="ECO:0000313" key="6">
    <source>
        <dbReference type="EMBL" id="KKS71581.1"/>
    </source>
</evidence>
<evidence type="ECO:0000313" key="7">
    <source>
        <dbReference type="Proteomes" id="UP000033867"/>
    </source>
</evidence>
<dbReference type="AlphaFoldDB" id="A0A0G1DL67"/>
<name>A0A0G1DL67_9BACT</name>
<evidence type="ECO:0000256" key="2">
    <source>
        <dbReference type="ARBA" id="ARBA00022692"/>
    </source>
</evidence>
<dbReference type="GO" id="GO:0016020">
    <property type="term" value="C:membrane"/>
    <property type="evidence" value="ECO:0007669"/>
    <property type="project" value="UniProtKB-SubCell"/>
</dbReference>
<feature type="transmembrane region" description="Helical" evidence="5">
    <location>
        <begin position="98"/>
        <end position="119"/>
    </location>
</feature>
<evidence type="ECO:0000256" key="4">
    <source>
        <dbReference type="ARBA" id="ARBA00023136"/>
    </source>
</evidence>
<sequence>MSKLKNKYVVHTLRTLFALFFLFSGIGGLFGGGDMQGVPAPMIDALVALQTNGLFYMIKITEVIAGLMLLFNIFPALAVIFLAPIAVGVVVFNAMIAPVYVVTGLIVCLIEIYFGYVYWDQYKPLFMRKKKIMPATMPTQQ</sequence>
<dbReference type="InterPro" id="IPR032808">
    <property type="entry name" value="DoxX"/>
</dbReference>
<dbReference type="Pfam" id="PF07681">
    <property type="entry name" value="DoxX"/>
    <property type="match status" value="1"/>
</dbReference>
<dbReference type="EMBL" id="LCEK01000024">
    <property type="protein sequence ID" value="KKS71581.1"/>
    <property type="molecule type" value="Genomic_DNA"/>
</dbReference>
<comment type="caution">
    <text evidence="6">The sequence shown here is derived from an EMBL/GenBank/DDBJ whole genome shotgun (WGS) entry which is preliminary data.</text>
</comment>
<proteinExistence type="predicted"/>
<feature type="transmembrane region" description="Helical" evidence="5">
    <location>
        <begin position="12"/>
        <end position="32"/>
    </location>
</feature>
<dbReference type="Proteomes" id="UP000033867">
    <property type="component" value="Unassembled WGS sequence"/>
</dbReference>
<keyword evidence="4 5" id="KW-0472">Membrane</keyword>
<evidence type="ECO:0000256" key="5">
    <source>
        <dbReference type="SAM" id="Phobius"/>
    </source>
</evidence>